<keyword evidence="4" id="KW-1133">Transmembrane helix</keyword>
<name>A0A1T2KVS6_9GAMM</name>
<evidence type="ECO:0000259" key="6">
    <source>
        <dbReference type="Pfam" id="PF13632"/>
    </source>
</evidence>
<dbReference type="Pfam" id="PF13632">
    <property type="entry name" value="Glyco_trans_2_3"/>
    <property type="match status" value="1"/>
</dbReference>
<evidence type="ECO:0000256" key="4">
    <source>
        <dbReference type="SAM" id="Phobius"/>
    </source>
</evidence>
<keyword evidence="3 7" id="KW-0808">Transferase</keyword>
<evidence type="ECO:0000313" key="7">
    <source>
        <dbReference type="EMBL" id="OOZ36945.1"/>
    </source>
</evidence>
<feature type="domain" description="Glycosyltransferase 2-like" evidence="6">
    <location>
        <begin position="152"/>
        <end position="270"/>
    </location>
</feature>
<dbReference type="OrthoDB" id="9807209at2"/>
<evidence type="ECO:0000256" key="3">
    <source>
        <dbReference type="ARBA" id="ARBA00022679"/>
    </source>
</evidence>
<organism evidence="7 8">
    <name type="scientific">Solemya velesiana gill symbiont</name>
    <dbReference type="NCBI Taxonomy" id="1918948"/>
    <lineage>
        <taxon>Bacteria</taxon>
        <taxon>Pseudomonadati</taxon>
        <taxon>Pseudomonadota</taxon>
        <taxon>Gammaproteobacteria</taxon>
        <taxon>sulfur-oxidizing symbionts</taxon>
    </lineage>
</organism>
<dbReference type="PANTHER" id="PTHR43179:SF12">
    <property type="entry name" value="GALACTOFURANOSYLTRANSFERASE GLFT2"/>
    <property type="match status" value="1"/>
</dbReference>
<keyword evidence="2" id="KW-0328">Glycosyltransferase</keyword>
<dbReference type="InterPro" id="IPR001173">
    <property type="entry name" value="Glyco_trans_2-like"/>
</dbReference>
<evidence type="ECO:0000259" key="5">
    <source>
        <dbReference type="Pfam" id="PF00535"/>
    </source>
</evidence>
<evidence type="ECO:0000313" key="8">
    <source>
        <dbReference type="Proteomes" id="UP000190896"/>
    </source>
</evidence>
<comment type="similarity">
    <text evidence="1">Belongs to the glycosyltransferase 2 family.</text>
</comment>
<dbReference type="PANTHER" id="PTHR43179">
    <property type="entry name" value="RHAMNOSYLTRANSFERASE WBBL"/>
    <property type="match status" value="1"/>
</dbReference>
<keyword evidence="4" id="KW-0812">Transmembrane</keyword>
<dbReference type="AlphaFoldDB" id="A0A1T2KVS6"/>
<dbReference type="GO" id="GO:0016757">
    <property type="term" value="F:glycosyltransferase activity"/>
    <property type="evidence" value="ECO:0007669"/>
    <property type="project" value="UniProtKB-KW"/>
</dbReference>
<dbReference type="Pfam" id="PF00535">
    <property type="entry name" value="Glycos_transf_2"/>
    <property type="match status" value="1"/>
</dbReference>
<evidence type="ECO:0000256" key="2">
    <source>
        <dbReference type="ARBA" id="ARBA00022676"/>
    </source>
</evidence>
<dbReference type="InterPro" id="IPR029044">
    <property type="entry name" value="Nucleotide-diphossugar_trans"/>
</dbReference>
<gene>
    <name evidence="7" type="ORF">BOW51_04845</name>
</gene>
<dbReference type="Gene3D" id="3.90.550.10">
    <property type="entry name" value="Spore Coat Polysaccharide Biosynthesis Protein SpsA, Chain A"/>
    <property type="match status" value="1"/>
</dbReference>
<accession>A0A1T2KVS6</accession>
<dbReference type="Proteomes" id="UP000190896">
    <property type="component" value="Unassembled WGS sequence"/>
</dbReference>
<reference evidence="7 8" key="1">
    <citation type="submission" date="2016-11" db="EMBL/GenBank/DDBJ databases">
        <title>Mixed transmission modes and dynamic genome evolution in an obligate animal-bacterial symbiosis.</title>
        <authorList>
            <person name="Russell S.L."/>
            <person name="Corbett-Detig R.B."/>
            <person name="Cavanaugh C.M."/>
        </authorList>
    </citation>
    <scope>NUCLEOTIDE SEQUENCE [LARGE SCALE GENOMIC DNA]</scope>
    <source>
        <strain evidence="7">Se-Cadez</strain>
    </source>
</reference>
<protein>
    <submittedName>
        <fullName evidence="7">Glycosyl transferase</fullName>
    </submittedName>
</protein>
<feature type="transmembrane region" description="Helical" evidence="4">
    <location>
        <begin position="247"/>
        <end position="273"/>
    </location>
</feature>
<dbReference type="SUPFAM" id="SSF53448">
    <property type="entry name" value="Nucleotide-diphospho-sugar transferases"/>
    <property type="match status" value="1"/>
</dbReference>
<keyword evidence="4" id="KW-0472">Membrane</keyword>
<feature type="domain" description="Glycosyltransferase 2-like" evidence="5">
    <location>
        <begin position="8"/>
        <end position="131"/>
    </location>
</feature>
<dbReference type="EMBL" id="MPRJ01000022">
    <property type="protein sequence ID" value="OOZ36945.1"/>
    <property type="molecule type" value="Genomic_DNA"/>
</dbReference>
<proteinExistence type="inferred from homology"/>
<sequence>MYRKPLISVCVANFNGMDVINDCLYSTINQDIDEQAIEIIVHDDASTDESAAYIKDNFPHIQLLESDHNVGFCVANNRMAAMARGEFILLLNNDAALYPDALTTLYHTAQNTLRPTILSLPQYEFETGELIDRGSLLDPFLNPTPNKNPDRDDVAMVMGACLWIPKALWDELGGFPEWFGSIGEDLYLCCRARLAGHLVRVCNQSGYKHKVGASFGGGKINKGRLSTAMKRRALSERNKTYVMLISYPWQLALLIFIPHLLLLHVEGLVLSLVKWNKNLWREIYAPLLGSLWQERDRLWSTRKEVQQKRAITLVNWLKPFHWLPWKITMAIKHGLPEVK</sequence>
<dbReference type="RefSeq" id="WP_078486389.1">
    <property type="nucleotide sequence ID" value="NZ_MPRJ01000022.1"/>
</dbReference>
<comment type="caution">
    <text evidence="7">The sequence shown here is derived from an EMBL/GenBank/DDBJ whole genome shotgun (WGS) entry which is preliminary data.</text>
</comment>
<evidence type="ECO:0000256" key="1">
    <source>
        <dbReference type="ARBA" id="ARBA00006739"/>
    </source>
</evidence>
<keyword evidence="8" id="KW-1185">Reference proteome</keyword>